<dbReference type="RefSeq" id="WP_272181875.1">
    <property type="nucleotide sequence ID" value="NZ_JAQOMS010000002.1"/>
</dbReference>
<keyword evidence="6" id="KW-1185">Reference proteome</keyword>
<evidence type="ECO:0000313" key="5">
    <source>
        <dbReference type="EMBL" id="MDC2890775.1"/>
    </source>
</evidence>
<dbReference type="EMBL" id="JAQOMS010000002">
    <property type="protein sequence ID" value="MDC2890775.1"/>
    <property type="molecule type" value="Genomic_DNA"/>
</dbReference>
<dbReference type="PANTHER" id="PTHR30146:SF109">
    <property type="entry name" value="HTH-TYPE TRANSCRIPTIONAL REGULATOR GALS"/>
    <property type="match status" value="1"/>
</dbReference>
<dbReference type="Gene3D" id="1.10.260.40">
    <property type="entry name" value="lambda repressor-like DNA-binding domains"/>
    <property type="match status" value="1"/>
</dbReference>
<evidence type="ECO:0000313" key="6">
    <source>
        <dbReference type="Proteomes" id="UP001528411"/>
    </source>
</evidence>
<feature type="domain" description="HTH lacI-type" evidence="4">
    <location>
        <begin position="2"/>
        <end position="56"/>
    </location>
</feature>
<reference evidence="5 6" key="1">
    <citation type="submission" date="2023-01" db="EMBL/GenBank/DDBJ databases">
        <title>Psychrosphaera sp. nov., isolated from marine algae.</title>
        <authorList>
            <person name="Bayburt H."/>
            <person name="Choi B.J."/>
            <person name="Kim J.M."/>
            <person name="Choi D.G."/>
            <person name="Jeon C.O."/>
        </authorList>
    </citation>
    <scope>NUCLEOTIDE SEQUENCE [LARGE SCALE GENOMIC DNA]</scope>
    <source>
        <strain evidence="5 6">G1-22</strain>
    </source>
</reference>
<dbReference type="SUPFAM" id="SSF47413">
    <property type="entry name" value="lambda repressor-like DNA-binding domains"/>
    <property type="match status" value="1"/>
</dbReference>
<gene>
    <name evidence="5" type="ORF">PN838_21060</name>
</gene>
<organism evidence="5 6">
    <name type="scientific">Psychrosphaera algicola</name>
    <dbReference type="NCBI Taxonomy" id="3023714"/>
    <lineage>
        <taxon>Bacteria</taxon>
        <taxon>Pseudomonadati</taxon>
        <taxon>Pseudomonadota</taxon>
        <taxon>Gammaproteobacteria</taxon>
        <taxon>Alteromonadales</taxon>
        <taxon>Pseudoalteromonadaceae</taxon>
        <taxon>Psychrosphaera</taxon>
    </lineage>
</organism>
<dbReference type="InterPro" id="IPR010982">
    <property type="entry name" value="Lambda_DNA-bd_dom_sf"/>
</dbReference>
<keyword evidence="2 5" id="KW-0238">DNA-binding</keyword>
<dbReference type="Pfam" id="PF00356">
    <property type="entry name" value="LacI"/>
    <property type="match status" value="1"/>
</dbReference>
<evidence type="ECO:0000256" key="1">
    <source>
        <dbReference type="ARBA" id="ARBA00023015"/>
    </source>
</evidence>
<dbReference type="Proteomes" id="UP001528411">
    <property type="component" value="Unassembled WGS sequence"/>
</dbReference>
<accession>A0ABT5FHV2</accession>
<dbReference type="InterPro" id="IPR000843">
    <property type="entry name" value="HTH_LacI"/>
</dbReference>
<dbReference type="CDD" id="cd01392">
    <property type="entry name" value="HTH_LacI"/>
    <property type="match status" value="1"/>
</dbReference>
<keyword evidence="1" id="KW-0805">Transcription regulation</keyword>
<sequence>MATIKDVAKIAGVSTATVSRVIHDGGQVGDACRARVKKVIKELNYRPNVNASALAGKTTNTIGVVTPKLSMTFLAPWPVASKKLHAKIIVNY</sequence>
<dbReference type="PROSITE" id="PS00356">
    <property type="entry name" value="HTH_LACI_1"/>
    <property type="match status" value="1"/>
</dbReference>
<proteinExistence type="predicted"/>
<evidence type="ECO:0000259" key="4">
    <source>
        <dbReference type="PROSITE" id="PS50932"/>
    </source>
</evidence>
<name>A0ABT5FHV2_9GAMM</name>
<dbReference type="GO" id="GO:0003677">
    <property type="term" value="F:DNA binding"/>
    <property type="evidence" value="ECO:0007669"/>
    <property type="project" value="UniProtKB-KW"/>
</dbReference>
<dbReference type="PRINTS" id="PR00036">
    <property type="entry name" value="HTHLACI"/>
</dbReference>
<dbReference type="SMART" id="SM00354">
    <property type="entry name" value="HTH_LACI"/>
    <property type="match status" value="1"/>
</dbReference>
<dbReference type="PROSITE" id="PS50932">
    <property type="entry name" value="HTH_LACI_2"/>
    <property type="match status" value="1"/>
</dbReference>
<protein>
    <submittedName>
        <fullName evidence="5">LacI family DNA-binding transcriptional regulator</fullName>
    </submittedName>
</protein>
<keyword evidence="3" id="KW-0804">Transcription</keyword>
<evidence type="ECO:0000256" key="2">
    <source>
        <dbReference type="ARBA" id="ARBA00023125"/>
    </source>
</evidence>
<dbReference type="PANTHER" id="PTHR30146">
    <property type="entry name" value="LACI-RELATED TRANSCRIPTIONAL REPRESSOR"/>
    <property type="match status" value="1"/>
</dbReference>
<comment type="caution">
    <text evidence="5">The sequence shown here is derived from an EMBL/GenBank/DDBJ whole genome shotgun (WGS) entry which is preliminary data.</text>
</comment>
<evidence type="ECO:0000256" key="3">
    <source>
        <dbReference type="ARBA" id="ARBA00023163"/>
    </source>
</evidence>